<reference evidence="1" key="1">
    <citation type="submission" date="2022-05" db="EMBL/GenBank/DDBJ databases">
        <authorList>
            <person name="Sun X."/>
        </authorList>
    </citation>
    <scope>NUCLEOTIDE SEQUENCE</scope>
    <source>
        <strain evidence="1">Ai-910</strain>
    </source>
</reference>
<gene>
    <name evidence="1" type="ORF">M9189_09250</name>
</gene>
<dbReference type="AlphaFoldDB" id="A0A9J6ZNF8"/>
<dbReference type="EMBL" id="CP098400">
    <property type="protein sequence ID" value="URW79039.1"/>
    <property type="molecule type" value="Genomic_DNA"/>
</dbReference>
<name>A0A9J6ZNF8_9BACT</name>
<dbReference type="Proteomes" id="UP001056426">
    <property type="component" value="Chromosome"/>
</dbReference>
<evidence type="ECO:0000313" key="2">
    <source>
        <dbReference type="Proteomes" id="UP001056426"/>
    </source>
</evidence>
<dbReference type="Gene3D" id="3.40.50.300">
    <property type="entry name" value="P-loop containing nucleotide triphosphate hydrolases"/>
    <property type="match status" value="1"/>
</dbReference>
<organism evidence="1 2">
    <name type="scientific">Xiashengella succiniciproducens</name>
    <dbReference type="NCBI Taxonomy" id="2949635"/>
    <lineage>
        <taxon>Bacteria</taxon>
        <taxon>Pseudomonadati</taxon>
        <taxon>Bacteroidota</taxon>
        <taxon>Bacteroidia</taxon>
        <taxon>Marinilabiliales</taxon>
        <taxon>Marinilabiliaceae</taxon>
        <taxon>Xiashengella</taxon>
    </lineage>
</organism>
<protein>
    <recommendedName>
        <fullName evidence="3">Serine kinase</fullName>
    </recommendedName>
</protein>
<reference evidence="1" key="2">
    <citation type="submission" date="2022-06" db="EMBL/GenBank/DDBJ databases">
        <title>Xiashengella guii gen. nov. sp. nov., a bacterium isolated form anaerobic digestion tank.</title>
        <authorList>
            <person name="Huang H."/>
        </authorList>
    </citation>
    <scope>NUCLEOTIDE SEQUENCE</scope>
    <source>
        <strain evidence="1">Ai-910</strain>
    </source>
</reference>
<dbReference type="InterPro" id="IPR027417">
    <property type="entry name" value="P-loop_NTPase"/>
</dbReference>
<evidence type="ECO:0000313" key="1">
    <source>
        <dbReference type="EMBL" id="URW79039.1"/>
    </source>
</evidence>
<evidence type="ECO:0008006" key="3">
    <source>
        <dbReference type="Google" id="ProtNLM"/>
    </source>
</evidence>
<dbReference type="SUPFAM" id="SSF53795">
    <property type="entry name" value="PEP carboxykinase-like"/>
    <property type="match status" value="1"/>
</dbReference>
<sequence>MPHTLHLASVALHVGLADGRIVFKPFVSQHFTRPLVAVKHNYQLQFSRLASLPAAEEFQLSGETVDENGPHFKWYLQDKNEDQLNIQLHLSDHPQLQGAVLDLDFKSKVLRVQLVPKEEQDILSIDPLFHPLSALLLVHLARKNKAFLIHASGVFKNEKGALFTAVSGTGKSTMAQLWQKNGATVINDDRLWIEQVEGRWQMFSTPMIWYAQPALNAPVHQVFLISQAAQNQISPLKGLAASMRVMSNCIQHLYNSKVTDQHLDTVLRFTKEVQLYDCGFKPDQDIVGLIEALP</sequence>
<accession>A0A9J6ZNF8</accession>
<proteinExistence type="predicted"/>
<keyword evidence="2" id="KW-1185">Reference proteome</keyword>
<dbReference type="KEGG" id="alkq:M9189_09250"/>
<dbReference type="RefSeq" id="WP_250722615.1">
    <property type="nucleotide sequence ID" value="NZ_CP098400.1"/>
</dbReference>